<dbReference type="InterPro" id="IPR036736">
    <property type="entry name" value="ACP-like_sf"/>
</dbReference>
<evidence type="ECO:0000259" key="3">
    <source>
        <dbReference type="PROSITE" id="PS50075"/>
    </source>
</evidence>
<dbReference type="GeneID" id="54554699"/>
<dbReference type="EMBL" id="ML986490">
    <property type="protein sequence ID" value="KAF2277308.1"/>
    <property type="molecule type" value="Genomic_DNA"/>
</dbReference>
<keyword evidence="1" id="KW-0596">Phosphopantetheine</keyword>
<keyword evidence="5" id="KW-1185">Reference proteome</keyword>
<evidence type="ECO:0000256" key="1">
    <source>
        <dbReference type="ARBA" id="ARBA00022450"/>
    </source>
</evidence>
<dbReference type="InterPro" id="IPR009081">
    <property type="entry name" value="PP-bd_ACP"/>
</dbReference>
<dbReference type="PROSITE" id="PS00012">
    <property type="entry name" value="PHOSPHOPANTETHEINE"/>
    <property type="match status" value="1"/>
</dbReference>
<evidence type="ECO:0000313" key="4">
    <source>
        <dbReference type="EMBL" id="KAF2277308.1"/>
    </source>
</evidence>
<evidence type="ECO:0000256" key="2">
    <source>
        <dbReference type="ARBA" id="ARBA00022553"/>
    </source>
</evidence>
<gene>
    <name evidence="4" type="ORF">EI97DRAFT_466197</name>
</gene>
<keyword evidence="2" id="KW-0597">Phosphoprotein</keyword>
<feature type="domain" description="Carrier" evidence="3">
    <location>
        <begin position="50"/>
        <end position="131"/>
    </location>
</feature>
<dbReference type="Gene3D" id="1.10.1200.10">
    <property type="entry name" value="ACP-like"/>
    <property type="match status" value="1"/>
</dbReference>
<reference evidence="4" key="1">
    <citation type="journal article" date="2020" name="Stud. Mycol.">
        <title>101 Dothideomycetes genomes: a test case for predicting lifestyles and emergence of pathogens.</title>
        <authorList>
            <person name="Haridas S."/>
            <person name="Albert R."/>
            <person name="Binder M."/>
            <person name="Bloem J."/>
            <person name="Labutti K."/>
            <person name="Salamov A."/>
            <person name="Andreopoulos B."/>
            <person name="Baker S."/>
            <person name="Barry K."/>
            <person name="Bills G."/>
            <person name="Bluhm B."/>
            <person name="Cannon C."/>
            <person name="Castanera R."/>
            <person name="Culley D."/>
            <person name="Daum C."/>
            <person name="Ezra D."/>
            <person name="Gonzalez J."/>
            <person name="Henrissat B."/>
            <person name="Kuo A."/>
            <person name="Liang C."/>
            <person name="Lipzen A."/>
            <person name="Lutzoni F."/>
            <person name="Magnuson J."/>
            <person name="Mondo S."/>
            <person name="Nolan M."/>
            <person name="Ohm R."/>
            <person name="Pangilinan J."/>
            <person name="Park H.-J."/>
            <person name="Ramirez L."/>
            <person name="Alfaro M."/>
            <person name="Sun H."/>
            <person name="Tritt A."/>
            <person name="Yoshinaga Y."/>
            <person name="Zwiers L.-H."/>
            <person name="Turgeon B."/>
            <person name="Goodwin S."/>
            <person name="Spatafora J."/>
            <person name="Crous P."/>
            <person name="Grigoriev I."/>
        </authorList>
    </citation>
    <scope>NUCLEOTIDE SEQUENCE</scope>
    <source>
        <strain evidence="4">CBS 379.55</strain>
    </source>
</reference>
<evidence type="ECO:0000313" key="5">
    <source>
        <dbReference type="Proteomes" id="UP000800097"/>
    </source>
</evidence>
<sequence>MRSHILDQPLFNALRFVDSTSGSSKSETSIAQNADEGETETLSKRLASVTSLSAQIDMVLKDFRRKLSFELGVEEEALDLTGSSHDMGVDSLLAVTLRGWFWKEMDANVSVFDIMAEISAEELCHRALDKSPLRIRTNGAV</sequence>
<organism evidence="4 5">
    <name type="scientific">Westerdykella ornata</name>
    <dbReference type="NCBI Taxonomy" id="318751"/>
    <lineage>
        <taxon>Eukaryota</taxon>
        <taxon>Fungi</taxon>
        <taxon>Dikarya</taxon>
        <taxon>Ascomycota</taxon>
        <taxon>Pezizomycotina</taxon>
        <taxon>Dothideomycetes</taxon>
        <taxon>Pleosporomycetidae</taxon>
        <taxon>Pleosporales</taxon>
        <taxon>Sporormiaceae</taxon>
        <taxon>Westerdykella</taxon>
    </lineage>
</organism>
<dbReference type="GO" id="GO:0031177">
    <property type="term" value="F:phosphopantetheine binding"/>
    <property type="evidence" value="ECO:0007669"/>
    <property type="project" value="InterPro"/>
</dbReference>
<dbReference type="AlphaFoldDB" id="A0A6A6JN04"/>
<protein>
    <recommendedName>
        <fullName evidence="3">Carrier domain-containing protein</fullName>
    </recommendedName>
</protein>
<dbReference type="InterPro" id="IPR020806">
    <property type="entry name" value="PKS_PP-bd"/>
</dbReference>
<proteinExistence type="predicted"/>
<accession>A0A6A6JN04</accession>
<dbReference type="SMART" id="SM00823">
    <property type="entry name" value="PKS_PP"/>
    <property type="match status" value="1"/>
</dbReference>
<dbReference type="RefSeq" id="XP_033654847.1">
    <property type="nucleotide sequence ID" value="XM_033801524.1"/>
</dbReference>
<dbReference type="OrthoDB" id="329835at2759"/>
<dbReference type="InterPro" id="IPR006162">
    <property type="entry name" value="Ppantetheine_attach_site"/>
</dbReference>
<dbReference type="PROSITE" id="PS50075">
    <property type="entry name" value="CARRIER"/>
    <property type="match status" value="1"/>
</dbReference>
<name>A0A6A6JN04_WESOR</name>
<dbReference type="Pfam" id="PF00550">
    <property type="entry name" value="PP-binding"/>
    <property type="match status" value="1"/>
</dbReference>
<dbReference type="SUPFAM" id="SSF47336">
    <property type="entry name" value="ACP-like"/>
    <property type="match status" value="1"/>
</dbReference>
<dbReference type="Proteomes" id="UP000800097">
    <property type="component" value="Unassembled WGS sequence"/>
</dbReference>